<evidence type="ECO:0000313" key="3">
    <source>
        <dbReference type="Proteomes" id="UP000282876"/>
    </source>
</evidence>
<proteinExistence type="predicted"/>
<sequence>MVFITQKILILIVFRILHLKAPIIEKDDELSSTCSDSIEVLAVQTEADIINSISHISENISESSEDSSKEKDCLNEYVEVCTFCMKELTECLHNHTNFEDKINSSDQEINILDSTIDLGASSSNKTTAISKPILSNKSSYESVHIDKSNSDYDN</sequence>
<comment type="caution">
    <text evidence="2">The sequence shown here is derived from an EMBL/GenBank/DDBJ whole genome shotgun (WGS) entry which is preliminary data.</text>
</comment>
<dbReference type="AlphaFoldDB" id="A0A437AJ55"/>
<evidence type="ECO:0000313" key="2">
    <source>
        <dbReference type="EMBL" id="RVD91132.1"/>
    </source>
</evidence>
<accession>A0A437AJ55</accession>
<feature type="chain" id="PRO_5019401595" evidence="1">
    <location>
        <begin position="20"/>
        <end position="154"/>
    </location>
</feature>
<keyword evidence="3" id="KW-1185">Reference proteome</keyword>
<dbReference type="Proteomes" id="UP000282876">
    <property type="component" value="Unassembled WGS sequence"/>
</dbReference>
<organism evidence="2 3">
    <name type="scientific">Tubulinosema ratisbonensis</name>
    <dbReference type="NCBI Taxonomy" id="291195"/>
    <lineage>
        <taxon>Eukaryota</taxon>
        <taxon>Fungi</taxon>
        <taxon>Fungi incertae sedis</taxon>
        <taxon>Microsporidia</taxon>
        <taxon>Tubulinosematoidea</taxon>
        <taxon>Tubulinosematidae</taxon>
        <taxon>Tubulinosema</taxon>
    </lineage>
</organism>
<evidence type="ECO:0000256" key="1">
    <source>
        <dbReference type="SAM" id="SignalP"/>
    </source>
</evidence>
<reference evidence="2 3" key="1">
    <citation type="submission" date="2018-10" db="EMBL/GenBank/DDBJ databases">
        <title>Draft genome sequence of the microsporidian Tubulinosema ratisbonensis.</title>
        <authorList>
            <person name="Polonais V."/>
            <person name="Peyretaillade E."/>
            <person name="Niehus S."/>
            <person name="Wawrzyniak I."/>
            <person name="Franchet A."/>
            <person name="Gaspin C."/>
            <person name="Reichstadt M."/>
            <person name="Belser C."/>
            <person name="Labadie K."/>
            <person name="Delbac F."/>
            <person name="Ferrandon D."/>
        </authorList>
    </citation>
    <scope>NUCLEOTIDE SEQUENCE [LARGE SCALE GENOMIC DNA]</scope>
    <source>
        <strain evidence="2 3">Franzen</strain>
    </source>
</reference>
<gene>
    <name evidence="2" type="ORF">TUBRATIS_24260</name>
</gene>
<feature type="signal peptide" evidence="1">
    <location>
        <begin position="1"/>
        <end position="19"/>
    </location>
</feature>
<dbReference type="EMBL" id="RCSS01000635">
    <property type="protein sequence ID" value="RVD91132.1"/>
    <property type="molecule type" value="Genomic_DNA"/>
</dbReference>
<dbReference type="VEuPathDB" id="MicrosporidiaDB:TUBRATIS_24260"/>
<keyword evidence="1" id="KW-0732">Signal</keyword>
<protein>
    <submittedName>
        <fullName evidence="2">Uncharacterized protein</fullName>
    </submittedName>
</protein>
<name>A0A437AJ55_9MICR</name>